<protein>
    <submittedName>
        <fullName evidence="2">Uncharacterized protein</fullName>
    </submittedName>
</protein>
<organism evidence="2 3">
    <name type="scientific">Bacteriophage DSS3_VP1</name>
    <dbReference type="NCBI Taxonomy" id="2664196"/>
    <lineage>
        <taxon>Viruses</taxon>
        <taxon>Duplodnaviria</taxon>
        <taxon>Heunggongvirae</taxon>
        <taxon>Uroviricota</taxon>
        <taxon>Caudoviricetes</taxon>
        <taxon>Naomviridae</taxon>
        <taxon>Noahvirus</taxon>
        <taxon>Noahvirus arc</taxon>
    </lineage>
</organism>
<keyword evidence="1" id="KW-0472">Membrane</keyword>
<evidence type="ECO:0000313" key="3">
    <source>
        <dbReference type="Proteomes" id="UP000594402"/>
    </source>
</evidence>
<keyword evidence="1" id="KW-1133">Transmembrane helix</keyword>
<dbReference type="Proteomes" id="UP000594402">
    <property type="component" value="Segment"/>
</dbReference>
<dbReference type="EMBL" id="MN602266">
    <property type="protein sequence ID" value="QGH74619.1"/>
    <property type="molecule type" value="Genomic_DNA"/>
</dbReference>
<gene>
    <name evidence="2" type="ORF">DSS3VP1_00051</name>
</gene>
<proteinExistence type="predicted"/>
<reference evidence="2 3" key="1">
    <citation type="submission" date="2019-10" db="EMBL/GenBank/DDBJ databases">
        <title>Isolation and characterisation of a new family of globally distributed lytic roseophage, the Naomivirus.</title>
        <authorList>
            <person name="Rihtman B."/>
            <person name="Puxty R.J."/>
            <person name="Hapeshi A."/>
            <person name="Zhan Y."/>
            <person name="Michinevski S."/>
            <person name="Waterfield N.R."/>
            <person name="Chen F."/>
            <person name="Millard A.D."/>
            <person name="Scanlan D.J."/>
            <person name="Chen Y."/>
        </authorList>
    </citation>
    <scope>NUCLEOTIDE SEQUENCE [LARGE SCALE GENOMIC DNA]</scope>
</reference>
<evidence type="ECO:0000313" key="2">
    <source>
        <dbReference type="EMBL" id="QGH74619.1"/>
    </source>
</evidence>
<evidence type="ECO:0000256" key="1">
    <source>
        <dbReference type="SAM" id="Phobius"/>
    </source>
</evidence>
<keyword evidence="1" id="KW-0812">Transmembrane</keyword>
<keyword evidence="3" id="KW-1185">Reference proteome</keyword>
<accession>A0A7S5FQB3</accession>
<sequence>MEEMIIEGLQSPWLIVVPVVALILVWVLKGDLDE</sequence>
<feature type="transmembrane region" description="Helical" evidence="1">
    <location>
        <begin position="12"/>
        <end position="28"/>
    </location>
</feature>
<name>A0A7S5FQB3_9CAUD</name>